<dbReference type="EMBL" id="LAZR01006985">
    <property type="protein sequence ID" value="KKM88247.1"/>
    <property type="molecule type" value="Genomic_DNA"/>
</dbReference>
<name>A0A0F9P441_9ZZZZ</name>
<proteinExistence type="inferred from homology"/>
<dbReference type="PANTHER" id="PTHR33383">
    <property type="entry name" value="MEMBRANE PROTEIN INSERTION EFFICIENCY FACTOR-RELATED"/>
    <property type="match status" value="1"/>
</dbReference>
<evidence type="ECO:0008006" key="2">
    <source>
        <dbReference type="Google" id="ProtNLM"/>
    </source>
</evidence>
<accession>A0A0F9P441</accession>
<dbReference type="HAMAP" id="MF_00386">
    <property type="entry name" value="UPF0161_YidD"/>
    <property type="match status" value="1"/>
</dbReference>
<organism evidence="1">
    <name type="scientific">marine sediment metagenome</name>
    <dbReference type="NCBI Taxonomy" id="412755"/>
    <lineage>
        <taxon>unclassified sequences</taxon>
        <taxon>metagenomes</taxon>
        <taxon>ecological metagenomes</taxon>
    </lineage>
</organism>
<dbReference type="Pfam" id="PF01809">
    <property type="entry name" value="YidD"/>
    <property type="match status" value="1"/>
</dbReference>
<sequence>MGGIGATLVNRGGTMEKILITLVRGYRLFLSPIMGMHCRFQPTCSHYMIEAIERHGAISGTWLGLRRISRCHPWHEGGLDPVPELKTKNHNG</sequence>
<dbReference type="PANTHER" id="PTHR33383:SF1">
    <property type="entry name" value="MEMBRANE PROTEIN INSERTION EFFICIENCY FACTOR-RELATED"/>
    <property type="match status" value="1"/>
</dbReference>
<dbReference type="NCBIfam" id="TIGR00278">
    <property type="entry name" value="membrane protein insertion efficiency factor YidD"/>
    <property type="match status" value="1"/>
</dbReference>
<dbReference type="InterPro" id="IPR002696">
    <property type="entry name" value="Membr_insert_effic_factor_YidD"/>
</dbReference>
<evidence type="ECO:0000313" key="1">
    <source>
        <dbReference type="EMBL" id="KKM88247.1"/>
    </source>
</evidence>
<comment type="caution">
    <text evidence="1">The sequence shown here is derived from an EMBL/GenBank/DDBJ whole genome shotgun (WGS) entry which is preliminary data.</text>
</comment>
<protein>
    <recommendedName>
        <fullName evidence="2">Membrane protein insertion efficiency factor</fullName>
    </recommendedName>
</protein>
<dbReference type="SMART" id="SM01234">
    <property type="entry name" value="Haemolytic"/>
    <property type="match status" value="1"/>
</dbReference>
<reference evidence="1" key="1">
    <citation type="journal article" date="2015" name="Nature">
        <title>Complex archaea that bridge the gap between prokaryotes and eukaryotes.</title>
        <authorList>
            <person name="Spang A."/>
            <person name="Saw J.H."/>
            <person name="Jorgensen S.L."/>
            <person name="Zaremba-Niedzwiedzka K."/>
            <person name="Martijn J."/>
            <person name="Lind A.E."/>
            <person name="van Eijk R."/>
            <person name="Schleper C."/>
            <person name="Guy L."/>
            <person name="Ettema T.J."/>
        </authorList>
    </citation>
    <scope>NUCLEOTIDE SEQUENCE</scope>
</reference>
<gene>
    <name evidence="1" type="ORF">LCGC14_1260650</name>
</gene>
<dbReference type="AlphaFoldDB" id="A0A0F9P441"/>